<evidence type="ECO:0000313" key="7">
    <source>
        <dbReference type="EMBL" id="PPQ81440.1"/>
    </source>
</evidence>
<evidence type="ECO:0000256" key="1">
    <source>
        <dbReference type="ARBA" id="ARBA00004831"/>
    </source>
</evidence>
<proteinExistence type="inferred from homology"/>
<dbReference type="Gene3D" id="3.10.270.10">
    <property type="entry name" value="Urate Oxidase"/>
    <property type="match status" value="1"/>
</dbReference>
<dbReference type="EMBL" id="NHTK01005280">
    <property type="protein sequence ID" value="PPQ81440.1"/>
    <property type="molecule type" value="Genomic_DNA"/>
</dbReference>
<dbReference type="Proteomes" id="UP000284842">
    <property type="component" value="Unassembled WGS sequence"/>
</dbReference>
<organism evidence="7 8">
    <name type="scientific">Panaeolus cyanescens</name>
    <dbReference type="NCBI Taxonomy" id="181874"/>
    <lineage>
        <taxon>Eukaryota</taxon>
        <taxon>Fungi</taxon>
        <taxon>Dikarya</taxon>
        <taxon>Basidiomycota</taxon>
        <taxon>Agaricomycotina</taxon>
        <taxon>Agaricomycetes</taxon>
        <taxon>Agaricomycetidae</taxon>
        <taxon>Agaricales</taxon>
        <taxon>Agaricineae</taxon>
        <taxon>Galeropsidaceae</taxon>
        <taxon>Panaeolus</taxon>
    </lineage>
</organism>
<keyword evidence="8" id="KW-1185">Reference proteome</keyword>
<evidence type="ECO:0000256" key="5">
    <source>
        <dbReference type="ARBA" id="ARBA00023002"/>
    </source>
</evidence>
<dbReference type="PANTHER" id="PTHR42874:SF1">
    <property type="entry name" value="URICASE"/>
    <property type="match status" value="1"/>
</dbReference>
<evidence type="ECO:0000256" key="2">
    <source>
        <dbReference type="ARBA" id="ARBA00009760"/>
    </source>
</evidence>
<dbReference type="AlphaFoldDB" id="A0A409WSE1"/>
<dbReference type="InParanoid" id="A0A409WSE1"/>
<sequence>MSTTLSSARYGKTNVRVFRIVRQGAWHHVVEYSVEALLEGDISTSYTEADNSVVVATDSSE</sequence>
<comment type="similarity">
    <text evidence="2">Belongs to the uricase family.</text>
</comment>
<protein>
    <recommendedName>
        <fullName evidence="3">factor independent urate hydroxylase</fullName>
        <ecNumber evidence="3">1.7.3.3</ecNumber>
    </recommendedName>
    <alternativeName>
        <fullName evidence="6">Urate oxidase</fullName>
    </alternativeName>
</protein>
<dbReference type="SUPFAM" id="SSF55620">
    <property type="entry name" value="Tetrahydrobiopterin biosynthesis enzymes-like"/>
    <property type="match status" value="1"/>
</dbReference>
<dbReference type="InterPro" id="IPR002042">
    <property type="entry name" value="Uricase"/>
</dbReference>
<dbReference type="STRING" id="181874.A0A409WSE1"/>
<evidence type="ECO:0000256" key="6">
    <source>
        <dbReference type="ARBA" id="ARBA00031317"/>
    </source>
</evidence>
<accession>A0A409WSE1</accession>
<dbReference type="GO" id="GO:0004846">
    <property type="term" value="F:urate oxidase activity"/>
    <property type="evidence" value="ECO:0007669"/>
    <property type="project" value="UniProtKB-EC"/>
</dbReference>
<keyword evidence="4" id="KW-0659">Purine metabolism</keyword>
<dbReference type="OrthoDB" id="9992118at2759"/>
<dbReference type="GO" id="GO:0005777">
    <property type="term" value="C:peroxisome"/>
    <property type="evidence" value="ECO:0007669"/>
    <property type="project" value="TreeGrafter"/>
</dbReference>
<keyword evidence="5" id="KW-0560">Oxidoreductase</keyword>
<evidence type="ECO:0000256" key="4">
    <source>
        <dbReference type="ARBA" id="ARBA00022631"/>
    </source>
</evidence>
<name>A0A409WSE1_9AGAR</name>
<dbReference type="EC" id="1.7.3.3" evidence="3"/>
<dbReference type="Pfam" id="PF01014">
    <property type="entry name" value="Uricase"/>
    <property type="match status" value="1"/>
</dbReference>
<gene>
    <name evidence="7" type="ORF">CVT24_001922</name>
</gene>
<evidence type="ECO:0000256" key="3">
    <source>
        <dbReference type="ARBA" id="ARBA00012598"/>
    </source>
</evidence>
<reference evidence="7 8" key="1">
    <citation type="journal article" date="2018" name="Evol. Lett.">
        <title>Horizontal gene cluster transfer increased hallucinogenic mushroom diversity.</title>
        <authorList>
            <person name="Reynolds H.T."/>
            <person name="Vijayakumar V."/>
            <person name="Gluck-Thaler E."/>
            <person name="Korotkin H.B."/>
            <person name="Matheny P.B."/>
            <person name="Slot J.C."/>
        </authorList>
    </citation>
    <scope>NUCLEOTIDE SEQUENCE [LARGE SCALE GENOMIC DNA]</scope>
    <source>
        <strain evidence="7 8">2629</strain>
    </source>
</reference>
<comment type="caution">
    <text evidence="7">The sequence shown here is derived from an EMBL/GenBank/DDBJ whole genome shotgun (WGS) entry which is preliminary data.</text>
</comment>
<dbReference type="PANTHER" id="PTHR42874">
    <property type="entry name" value="URICASE"/>
    <property type="match status" value="1"/>
</dbReference>
<dbReference type="GO" id="GO:0019628">
    <property type="term" value="P:urate catabolic process"/>
    <property type="evidence" value="ECO:0007669"/>
    <property type="project" value="UniProtKB-UniPathway"/>
</dbReference>
<comment type="pathway">
    <text evidence="1">Purine metabolism; urate degradation; (S)-allantoin from urate: step 1/3.</text>
</comment>
<dbReference type="UniPathway" id="UPA00394">
    <property type="reaction ID" value="UER00650"/>
</dbReference>
<evidence type="ECO:0000313" key="8">
    <source>
        <dbReference type="Proteomes" id="UP000284842"/>
    </source>
</evidence>
<dbReference type="GO" id="GO:0006145">
    <property type="term" value="P:purine nucleobase catabolic process"/>
    <property type="evidence" value="ECO:0007669"/>
    <property type="project" value="TreeGrafter"/>
</dbReference>